<proteinExistence type="predicted"/>
<dbReference type="EMBL" id="JH604635">
    <property type="protein sequence ID" value="EHY65509.1"/>
    <property type="molecule type" value="Genomic_DNA"/>
</dbReference>
<protein>
    <submittedName>
        <fullName evidence="1">Uncharacterized protein</fullName>
    </submittedName>
</protein>
<dbReference type="Proteomes" id="UP000005622">
    <property type="component" value="Unassembled WGS sequence"/>
</dbReference>
<gene>
    <name evidence="1" type="ORF">NERG_01116</name>
</gene>
<sequence>MSLIVPYTREEQMDRAHTAQPTKEMDFYAEKYHNHMIELFPSPTMDITIEIRSNQSFVQFLRAETTEEHSLQILAMLLLFSEGVNIPIEVTNKKLKVYETDKKDKIYFEVSMAIPWLDITASETKRFE</sequence>
<dbReference type="HOGENOM" id="CLU_2097467_0_0_1"/>
<reference evidence="1" key="1">
    <citation type="submission" date="2011-03" db="EMBL/GenBank/DDBJ databases">
        <title>The Genome Sequence of Nematocida sp1 strain ERTm2.</title>
        <authorList>
            <consortium name="The Broad Institute Genome Sequencing Platform"/>
            <consortium name="The Broad Institute Genome Sequencing Center for Infectious Disease"/>
            <person name="Cuomo C."/>
            <person name="Troemel E."/>
            <person name="Young S.K."/>
            <person name="Zeng Q."/>
            <person name="Gargeya S."/>
            <person name="Fitzgerald M."/>
            <person name="Haas B."/>
            <person name="Abouelleil A."/>
            <person name="Alvarado L."/>
            <person name="Arachchi H.M."/>
            <person name="Berlin A."/>
            <person name="Brown A."/>
            <person name="Chapman S.B."/>
            <person name="Chen Z."/>
            <person name="Dunbar C."/>
            <person name="Freedman E."/>
            <person name="Gearin G."/>
            <person name="Gellesch M."/>
            <person name="Goldberg J."/>
            <person name="Griggs A."/>
            <person name="Gujja S."/>
            <person name="Heilman E.R."/>
            <person name="Heiman D."/>
            <person name="Howarth C."/>
            <person name="Larson L."/>
            <person name="Lui A."/>
            <person name="MacDonald P.J.P."/>
            <person name="Mehta T."/>
            <person name="Montmayeur A."/>
            <person name="Murphy C."/>
            <person name="Neiman D."/>
            <person name="Pearson M."/>
            <person name="Priest M."/>
            <person name="Roberts A."/>
            <person name="Saif S."/>
            <person name="Shea T."/>
            <person name="Shenoy N."/>
            <person name="Sisk P."/>
            <person name="Stolte C."/>
            <person name="Sykes S."/>
            <person name="White J."/>
            <person name="Yandava C."/>
            <person name="Wortman J."/>
            <person name="Nusbaum C."/>
            <person name="Birren B."/>
        </authorList>
    </citation>
    <scope>NUCLEOTIDE SEQUENCE</scope>
    <source>
        <strain evidence="1">ERTm2</strain>
    </source>
</reference>
<organism evidence="1">
    <name type="scientific">Nematocida ausubeli (strain ATCC PRA-371 / ERTm2)</name>
    <name type="common">Nematode killer fungus</name>
    <dbReference type="NCBI Taxonomy" id="1913371"/>
    <lineage>
        <taxon>Eukaryota</taxon>
        <taxon>Fungi</taxon>
        <taxon>Fungi incertae sedis</taxon>
        <taxon>Microsporidia</taxon>
        <taxon>Nematocida</taxon>
    </lineage>
</organism>
<dbReference type="AlphaFoldDB" id="H8ZCW9"/>
<name>H8ZCW9_NEMA1</name>
<evidence type="ECO:0000313" key="1">
    <source>
        <dbReference type="EMBL" id="EHY65509.1"/>
    </source>
</evidence>
<accession>H8ZCW9</accession>